<evidence type="ECO:0000313" key="2">
    <source>
        <dbReference type="EMBL" id="SLM34033.1"/>
    </source>
</evidence>
<accession>A0A1W5CT64</accession>
<feature type="compositionally biased region" description="Basic and acidic residues" evidence="1">
    <location>
        <begin position="42"/>
        <end position="65"/>
    </location>
</feature>
<dbReference type="AlphaFoldDB" id="A0A1W5CT64"/>
<protein>
    <submittedName>
        <fullName evidence="2">Uncharacterized protein</fullName>
    </submittedName>
</protein>
<organism evidence="2 3">
    <name type="scientific">Lasallia pustulata</name>
    <dbReference type="NCBI Taxonomy" id="136370"/>
    <lineage>
        <taxon>Eukaryota</taxon>
        <taxon>Fungi</taxon>
        <taxon>Dikarya</taxon>
        <taxon>Ascomycota</taxon>
        <taxon>Pezizomycotina</taxon>
        <taxon>Lecanoromycetes</taxon>
        <taxon>OSLEUM clade</taxon>
        <taxon>Umbilicariomycetidae</taxon>
        <taxon>Umbilicariales</taxon>
        <taxon>Umbilicariaceae</taxon>
        <taxon>Lasallia</taxon>
    </lineage>
</organism>
<evidence type="ECO:0000313" key="3">
    <source>
        <dbReference type="Proteomes" id="UP000192927"/>
    </source>
</evidence>
<name>A0A1W5CT64_9LECA</name>
<dbReference type="EMBL" id="FWEW01000204">
    <property type="protein sequence ID" value="SLM34033.1"/>
    <property type="molecule type" value="Genomic_DNA"/>
</dbReference>
<feature type="region of interest" description="Disordered" evidence="1">
    <location>
        <begin position="35"/>
        <end position="199"/>
    </location>
</feature>
<reference evidence="3" key="1">
    <citation type="submission" date="2017-03" db="EMBL/GenBank/DDBJ databases">
        <authorList>
            <person name="Sharma R."/>
            <person name="Thines M."/>
        </authorList>
    </citation>
    <scope>NUCLEOTIDE SEQUENCE [LARGE SCALE GENOMIC DNA]</scope>
</reference>
<keyword evidence="3" id="KW-1185">Reference proteome</keyword>
<dbReference type="Proteomes" id="UP000192927">
    <property type="component" value="Unassembled WGS sequence"/>
</dbReference>
<proteinExistence type="predicted"/>
<feature type="compositionally biased region" description="Basic and acidic residues" evidence="1">
    <location>
        <begin position="78"/>
        <end position="137"/>
    </location>
</feature>
<sequence>MAWLPRRKLERANITTYNHYTSITSGTTVSAFQLRMTSSKGKPTEPKLREEVKEKVKNETNKDGSGKGQWSAWKANKLSKEYEKEGGGYENEPGSKNEPEKGAPEQKSDAKKEEEMKTAEPEEKKEDAKKEKADKPKANSGKKATGKTGEAKAKAPKKEKKVPTEGTRKSSRIGTKRSAPAEEDAKEKAPAKKAKSVKK</sequence>
<evidence type="ECO:0000256" key="1">
    <source>
        <dbReference type="SAM" id="MobiDB-lite"/>
    </source>
</evidence>
<feature type="compositionally biased region" description="Basic and acidic residues" evidence="1">
    <location>
        <begin position="179"/>
        <end position="190"/>
    </location>
</feature>